<keyword evidence="1" id="KW-1133">Transmembrane helix</keyword>
<dbReference type="OrthoDB" id="5749006at2"/>
<dbReference type="Pfam" id="PF05170">
    <property type="entry name" value="AsmA"/>
    <property type="match status" value="1"/>
</dbReference>
<dbReference type="EMBL" id="CP041636">
    <property type="protein sequence ID" value="QDO98857.1"/>
    <property type="molecule type" value="Genomic_DNA"/>
</dbReference>
<dbReference type="PANTHER" id="PTHR30441:SF9">
    <property type="entry name" value="ASMA FAMILY PROTEIN YHJG"/>
    <property type="match status" value="1"/>
</dbReference>
<dbReference type="InterPro" id="IPR052894">
    <property type="entry name" value="AsmA-related"/>
</dbReference>
<keyword evidence="4" id="KW-1185">Reference proteome</keyword>
<proteinExistence type="predicted"/>
<keyword evidence="1" id="KW-0472">Membrane</keyword>
<dbReference type="KEGG" id="fer:FNB15_16990"/>
<dbReference type="RefSeq" id="WP_144257854.1">
    <property type="nucleotide sequence ID" value="NZ_CP041636.1"/>
</dbReference>
<sequence>MATSDPRAEIPELREKPTSQSFWRRPWWHWVAGGFAVLLLALVAVAVLFDWNWLRNPAQSFITAATGRQTVINGRLAGEWSLTPRFVIEDFHMANADWAREKELISFERAEVVVDLRELLSGRTVLREILLVKPQVALERRADGEGNWTFGVKAAKDIAAPEDRTEMPLIGRLRIQDGRFLYHDEKAGIDIDAQVATVVGANSEGRDRVRLGGRGTMHGEPFQLRMTGGSLLSLRENEEPYPLTIEMTVGATKGRISGTLADPIKFEGLDLEVALSGPDLGKLQIITGVPLPMTPPYDLKGRLHRDGAILRIENMAGRVGNSDLGGMVKVDTGRERLYIEADLRSKVLDYRDIGPLIGLRPEEERAPNTAAMTENQKAVAQKAAQVAAKGPPPKVLPDAPLAIEQIREVDAKVKFRGDKVEAPNTPLSAVELDLLLENSVLHLRPLKLGVAGGLVNADIRIDARTDAVLTQYDVKLNKFRLERFLESAGLKDSGSGEINGRIQLVGYGDTVQKSLGSANGQIRMAMDGGSLSNLAMELVGLDVAEAARFWAGGDKQIPLRCFVTDFNVEQGLMVPRVFVLDTSDTTVTAEGSISLTQELLGLKIKAHPKDPSLLSARTPINISGAFSRPSVGVDAAPLAARGAGAIALGVLLTPLASILAFIEPGLETDSDCAALLKQVQMGRPG</sequence>
<dbReference type="GO" id="GO:0005886">
    <property type="term" value="C:plasma membrane"/>
    <property type="evidence" value="ECO:0007669"/>
    <property type="project" value="TreeGrafter"/>
</dbReference>
<feature type="transmembrane region" description="Helical" evidence="1">
    <location>
        <begin position="27"/>
        <end position="49"/>
    </location>
</feature>
<dbReference type="GO" id="GO:0090313">
    <property type="term" value="P:regulation of protein targeting to membrane"/>
    <property type="evidence" value="ECO:0007669"/>
    <property type="project" value="TreeGrafter"/>
</dbReference>
<evidence type="ECO:0000313" key="3">
    <source>
        <dbReference type="EMBL" id="QDO98857.1"/>
    </source>
</evidence>
<name>A0A516H543_9PROT</name>
<dbReference type="Proteomes" id="UP000317496">
    <property type="component" value="Chromosome"/>
</dbReference>
<dbReference type="InterPro" id="IPR007844">
    <property type="entry name" value="AsmA"/>
</dbReference>
<evidence type="ECO:0000259" key="2">
    <source>
        <dbReference type="Pfam" id="PF05170"/>
    </source>
</evidence>
<gene>
    <name evidence="3" type="ORF">FNB15_16990</name>
</gene>
<dbReference type="PANTHER" id="PTHR30441">
    <property type="entry name" value="DUF748 DOMAIN-CONTAINING PROTEIN"/>
    <property type="match status" value="1"/>
</dbReference>
<keyword evidence="1" id="KW-0812">Transmembrane</keyword>
<accession>A0A516H543</accession>
<reference evidence="3 4" key="1">
    <citation type="submission" date="2019-07" db="EMBL/GenBank/DDBJ databases">
        <title>Genome sequencing for Ferrovibrio sp. K5.</title>
        <authorList>
            <person name="Park S.-J."/>
        </authorList>
    </citation>
    <scope>NUCLEOTIDE SEQUENCE [LARGE SCALE GENOMIC DNA]</scope>
    <source>
        <strain evidence="3 4">K5</strain>
    </source>
</reference>
<evidence type="ECO:0000313" key="4">
    <source>
        <dbReference type="Proteomes" id="UP000317496"/>
    </source>
</evidence>
<evidence type="ECO:0000256" key="1">
    <source>
        <dbReference type="SAM" id="Phobius"/>
    </source>
</evidence>
<organism evidence="3 4">
    <name type="scientific">Ferrovibrio terrae</name>
    <dbReference type="NCBI Taxonomy" id="2594003"/>
    <lineage>
        <taxon>Bacteria</taxon>
        <taxon>Pseudomonadati</taxon>
        <taxon>Pseudomonadota</taxon>
        <taxon>Alphaproteobacteria</taxon>
        <taxon>Rhodospirillales</taxon>
        <taxon>Rhodospirillaceae</taxon>
        <taxon>Ferrovibrio</taxon>
    </lineage>
</organism>
<protein>
    <submittedName>
        <fullName evidence="3">AsmA family protein</fullName>
    </submittedName>
</protein>
<dbReference type="AlphaFoldDB" id="A0A516H543"/>
<feature type="domain" description="AsmA" evidence="2">
    <location>
        <begin position="35"/>
        <end position="574"/>
    </location>
</feature>